<evidence type="ECO:0000313" key="2">
    <source>
        <dbReference type="Proteomes" id="UP001207654"/>
    </source>
</evidence>
<protein>
    <submittedName>
        <fullName evidence="1">Uncharacterized protein</fullName>
    </submittedName>
</protein>
<organism evidence="1 2">
    <name type="scientific">Archangium lansingense</name>
    <dbReference type="NCBI Taxonomy" id="2995310"/>
    <lineage>
        <taxon>Bacteria</taxon>
        <taxon>Pseudomonadati</taxon>
        <taxon>Myxococcota</taxon>
        <taxon>Myxococcia</taxon>
        <taxon>Myxococcales</taxon>
        <taxon>Cystobacterineae</taxon>
        <taxon>Archangiaceae</taxon>
        <taxon>Archangium</taxon>
    </lineage>
</organism>
<sequence length="60" mass="6778">MLQNGAHGVGCRQVRQHPAPASTLGELWFDVRLAWRVELMRFRRGYQDDTFVGASLGTAF</sequence>
<dbReference type="RefSeq" id="WP_267533486.1">
    <property type="nucleotide sequence ID" value="NZ_JAPNKA010000001.1"/>
</dbReference>
<accession>A0ABT3ZZQ1</accession>
<keyword evidence="2" id="KW-1185">Reference proteome</keyword>
<name>A0ABT3ZZQ1_9BACT</name>
<gene>
    <name evidence="1" type="ORF">OV287_08490</name>
</gene>
<comment type="caution">
    <text evidence="1">The sequence shown here is derived from an EMBL/GenBank/DDBJ whole genome shotgun (WGS) entry which is preliminary data.</text>
</comment>
<dbReference type="EMBL" id="JAPNKA010000001">
    <property type="protein sequence ID" value="MCY1074524.1"/>
    <property type="molecule type" value="Genomic_DNA"/>
</dbReference>
<proteinExistence type="predicted"/>
<reference evidence="1 2" key="1">
    <citation type="submission" date="2022-11" db="EMBL/GenBank/DDBJ databases">
        <title>Minimal conservation of predation-associated metabolite biosynthetic gene clusters underscores biosynthetic potential of Myxococcota including descriptions for ten novel species: Archangium lansinium sp. nov., Myxococcus landrumus sp. nov., Nannocystis bai.</title>
        <authorList>
            <person name="Ahearne A."/>
            <person name="Stevens C."/>
            <person name="Phillips K."/>
        </authorList>
    </citation>
    <scope>NUCLEOTIDE SEQUENCE [LARGE SCALE GENOMIC DNA]</scope>
    <source>
        <strain evidence="1 2">MIWBW</strain>
    </source>
</reference>
<evidence type="ECO:0000313" key="1">
    <source>
        <dbReference type="EMBL" id="MCY1074524.1"/>
    </source>
</evidence>
<dbReference type="Proteomes" id="UP001207654">
    <property type="component" value="Unassembled WGS sequence"/>
</dbReference>